<gene>
    <name evidence="3" type="ORF">SteCoe_33302</name>
</gene>
<dbReference type="Gene3D" id="1.10.510.10">
    <property type="entry name" value="Transferase(Phosphotransferase) domain 1"/>
    <property type="match status" value="1"/>
</dbReference>
<dbReference type="Proteomes" id="UP000187209">
    <property type="component" value="Unassembled WGS sequence"/>
</dbReference>
<dbReference type="GO" id="GO:0005524">
    <property type="term" value="F:ATP binding"/>
    <property type="evidence" value="ECO:0007669"/>
    <property type="project" value="InterPro"/>
</dbReference>
<evidence type="ECO:0000256" key="1">
    <source>
        <dbReference type="ARBA" id="ARBA00023860"/>
    </source>
</evidence>
<sequence length="396" mass="46098">MIVGDYTLTDIIDTGGFGKVYRAYESSSFKPVAIKVSLKCGNKLKKEAKLIKSLSGCQGIPEVYDYGKWNNVYYIVLQLLGRNLYRQMLDNEKGFSLSCIIKIAEQVIERLKYIHSKGIIHRDIKPEQLLLSISGEEIFIVDFGLSCKYIRNKVHRPFKSQVSTAGSVLFASLHSHLAHRQSRRDDLESFFYTLLFLRNAHLPWEKSIHGLEGSSKWNASYSSKLSHQHILFYNWPVQFSQMFAYIRKLSYEETPNYEYFLNNFREIRQKMDLSDGFDWPVGRIIKPSSCEISSNGQLQPYKMNSDIKFISADIKETKRNYKRKTIHLPLKHKHLRHVKKLTESKINVDIVIKDYLTCQKTDKADPPEIMDKRILDLAKSKNMEDLIEDHRVCIVI</sequence>
<dbReference type="EMBL" id="MPUH01001243">
    <property type="protein sequence ID" value="OMJ69083.1"/>
    <property type="molecule type" value="Genomic_DNA"/>
</dbReference>
<organism evidence="3 4">
    <name type="scientific">Stentor coeruleus</name>
    <dbReference type="NCBI Taxonomy" id="5963"/>
    <lineage>
        <taxon>Eukaryota</taxon>
        <taxon>Sar</taxon>
        <taxon>Alveolata</taxon>
        <taxon>Ciliophora</taxon>
        <taxon>Postciliodesmatophora</taxon>
        <taxon>Heterotrichea</taxon>
        <taxon>Heterotrichida</taxon>
        <taxon>Stentoridae</taxon>
        <taxon>Stentor</taxon>
    </lineage>
</organism>
<dbReference type="GO" id="GO:0004672">
    <property type="term" value="F:protein kinase activity"/>
    <property type="evidence" value="ECO:0007669"/>
    <property type="project" value="InterPro"/>
</dbReference>
<dbReference type="PANTHER" id="PTHR11909">
    <property type="entry name" value="CASEIN KINASE-RELATED"/>
    <property type="match status" value="1"/>
</dbReference>
<protein>
    <recommendedName>
        <fullName evidence="1">Casein kinase I</fullName>
    </recommendedName>
</protein>
<feature type="domain" description="Protein kinase" evidence="2">
    <location>
        <begin position="6"/>
        <end position="335"/>
    </location>
</feature>
<evidence type="ECO:0000313" key="4">
    <source>
        <dbReference type="Proteomes" id="UP000187209"/>
    </source>
</evidence>
<dbReference type="InterPro" id="IPR050235">
    <property type="entry name" value="CK1_Ser-Thr_kinase"/>
</dbReference>
<dbReference type="InterPro" id="IPR000719">
    <property type="entry name" value="Prot_kinase_dom"/>
</dbReference>
<keyword evidence="4" id="KW-1185">Reference proteome</keyword>
<dbReference type="OrthoDB" id="2687620at2759"/>
<proteinExistence type="predicted"/>
<evidence type="ECO:0000313" key="3">
    <source>
        <dbReference type="EMBL" id="OMJ69083.1"/>
    </source>
</evidence>
<evidence type="ECO:0000259" key="2">
    <source>
        <dbReference type="PROSITE" id="PS50011"/>
    </source>
</evidence>
<dbReference type="Pfam" id="PF00069">
    <property type="entry name" value="Pkinase"/>
    <property type="match status" value="1"/>
</dbReference>
<name>A0A1R2AX19_9CILI</name>
<reference evidence="3 4" key="1">
    <citation type="submission" date="2016-11" db="EMBL/GenBank/DDBJ databases">
        <title>The macronuclear genome of Stentor coeruleus: a giant cell with tiny introns.</title>
        <authorList>
            <person name="Slabodnick M."/>
            <person name="Ruby J.G."/>
            <person name="Reiff S.B."/>
            <person name="Swart E.C."/>
            <person name="Gosai S."/>
            <person name="Prabakaran S."/>
            <person name="Witkowska E."/>
            <person name="Larue G.E."/>
            <person name="Fisher S."/>
            <person name="Freeman R.M."/>
            <person name="Gunawardena J."/>
            <person name="Chu W."/>
            <person name="Stover N.A."/>
            <person name="Gregory B.D."/>
            <person name="Nowacki M."/>
            <person name="Derisi J."/>
            <person name="Roy S.W."/>
            <person name="Marshall W.F."/>
            <person name="Sood P."/>
        </authorList>
    </citation>
    <scope>NUCLEOTIDE SEQUENCE [LARGE SCALE GENOMIC DNA]</scope>
    <source>
        <strain evidence="3">WM001</strain>
    </source>
</reference>
<comment type="caution">
    <text evidence="3">The sequence shown here is derived from an EMBL/GenBank/DDBJ whole genome shotgun (WGS) entry which is preliminary data.</text>
</comment>
<dbReference type="InterPro" id="IPR011009">
    <property type="entry name" value="Kinase-like_dom_sf"/>
</dbReference>
<dbReference type="PROSITE" id="PS50011">
    <property type="entry name" value="PROTEIN_KINASE_DOM"/>
    <property type="match status" value="1"/>
</dbReference>
<accession>A0A1R2AX19</accession>
<dbReference type="SUPFAM" id="SSF56112">
    <property type="entry name" value="Protein kinase-like (PK-like)"/>
    <property type="match status" value="1"/>
</dbReference>
<dbReference type="AlphaFoldDB" id="A0A1R2AX19"/>